<evidence type="ECO:0000313" key="4">
    <source>
        <dbReference type="Proteomes" id="UP000256310"/>
    </source>
</evidence>
<feature type="transmembrane region" description="Helical" evidence="1">
    <location>
        <begin position="323"/>
        <end position="342"/>
    </location>
</feature>
<feature type="transmembrane region" description="Helical" evidence="1">
    <location>
        <begin position="379"/>
        <end position="397"/>
    </location>
</feature>
<dbReference type="PANTHER" id="PTHR43081:SF1">
    <property type="entry name" value="ADENYLATE CYCLASE, TERMINAL-DIFFERENTIATION SPECIFIC"/>
    <property type="match status" value="1"/>
</dbReference>
<dbReference type="InterPro" id="IPR007890">
    <property type="entry name" value="CHASE2"/>
</dbReference>
<dbReference type="PANTHER" id="PTHR43081">
    <property type="entry name" value="ADENYLATE CYCLASE, TERMINAL-DIFFERENTIATION SPECIFIC-RELATED"/>
    <property type="match status" value="1"/>
</dbReference>
<dbReference type="GO" id="GO:0006171">
    <property type="term" value="P:cAMP biosynthetic process"/>
    <property type="evidence" value="ECO:0007669"/>
    <property type="project" value="TreeGrafter"/>
</dbReference>
<dbReference type="GO" id="GO:0004016">
    <property type="term" value="F:adenylate cyclase activity"/>
    <property type="evidence" value="ECO:0007669"/>
    <property type="project" value="UniProtKB-ARBA"/>
</dbReference>
<evidence type="ECO:0000313" key="3">
    <source>
        <dbReference type="EMBL" id="RED15769.1"/>
    </source>
</evidence>
<comment type="caution">
    <text evidence="3">The sequence shown here is derived from an EMBL/GenBank/DDBJ whole genome shotgun (WGS) entry which is preliminary data.</text>
</comment>
<dbReference type="EMBL" id="QRDP01000004">
    <property type="protein sequence ID" value="RED15769.1"/>
    <property type="molecule type" value="Genomic_DNA"/>
</dbReference>
<dbReference type="InterPro" id="IPR029787">
    <property type="entry name" value="Nucleotide_cyclase"/>
</dbReference>
<feature type="domain" description="Guanylate cyclase" evidence="2">
    <location>
        <begin position="441"/>
        <end position="573"/>
    </location>
</feature>
<proteinExistence type="predicted"/>
<dbReference type="InterPro" id="IPR050697">
    <property type="entry name" value="Adenylyl/Guanylyl_Cyclase_3/4"/>
</dbReference>
<dbReference type="InterPro" id="IPR001054">
    <property type="entry name" value="A/G_cyclase"/>
</dbReference>
<dbReference type="Proteomes" id="UP000256310">
    <property type="component" value="Unassembled WGS sequence"/>
</dbReference>
<protein>
    <submittedName>
        <fullName evidence="3">Adenylate/guanylate cyclase</fullName>
    </submittedName>
</protein>
<dbReference type="RefSeq" id="WP_116235248.1">
    <property type="nucleotide sequence ID" value="NZ_QRDP01000004.1"/>
</dbReference>
<gene>
    <name evidence="3" type="ORF">DFR46_0775</name>
</gene>
<name>A0A3D9FDB2_9SPHN</name>
<keyword evidence="1" id="KW-1133">Transmembrane helix</keyword>
<accession>A0A3D9FDB2</accession>
<dbReference type="OrthoDB" id="9789782at2"/>
<dbReference type="SUPFAM" id="SSF55073">
    <property type="entry name" value="Nucleotide cyclase"/>
    <property type="match status" value="1"/>
</dbReference>
<dbReference type="SMART" id="SM01080">
    <property type="entry name" value="CHASE2"/>
    <property type="match status" value="1"/>
</dbReference>
<sequence length="682" mass="75190">MSKAAEDSPFWTRMRRARREIGPLRMVASLTLLILALFIARYSWAMPFTDEIERVLFDVRASYAMEQVEEDDRIVIIVYDENTLFDTGVRSPLDRDILARALTNIDALSPRSIGVDILIDQPTPNDEILAEALRGMTTPTYLAFVSMENNPLEIQPRQEDFRQAFFDSVDTEAIDTASVFLLTDQDNVNRSWPDQPRNIPPLLANALAPGNDAYRDHRGSIVYRRPLYEGGAVFTMLPIDFFADPETAAGMADFVAGRYVLIGTDLQDRDRFETPLSRITGSVTGEQAAEGESALTTLPGVEVHAHLLAQMLDGIIMTPIPGWALWAMAILVVACGALTSLSDFRLWKLALLIFVQAACLIVIPFTLHRTGMDTQNLPVFGGIAGWIIAFTTIGAAARSVGAEQRQYVQGALNKYLPADVATQIVADPERLSLRGEKRAIYAVFTDLEGFTKLSHAIEPEMVATLLNNYLDKMSEIVLEYGGTIDKFVGDAVVAFWGAPIARPDDAERAAQCGIAMWRFGEEFRNTVPEGVPPIGCTRVGLHYGEAIVGNFGGEERIQYTALGDAMNTAARLESANKQTKTVMLASYEAIETVTKANFRCLGRVTLSGRATPVKIYEPVLEITEGSASMLDTLYQEFEKGNEQAREKIAELAAENPADKALQNFAERLINTEPGGSYVFQSK</sequence>
<dbReference type="SMART" id="SM00044">
    <property type="entry name" value="CYCc"/>
    <property type="match status" value="1"/>
</dbReference>
<feature type="transmembrane region" description="Helical" evidence="1">
    <location>
        <begin position="349"/>
        <end position="367"/>
    </location>
</feature>
<dbReference type="GO" id="GO:0035556">
    <property type="term" value="P:intracellular signal transduction"/>
    <property type="evidence" value="ECO:0007669"/>
    <property type="project" value="InterPro"/>
</dbReference>
<reference evidence="3 4" key="1">
    <citation type="submission" date="2018-07" db="EMBL/GenBank/DDBJ databases">
        <title>Genomic Encyclopedia of Type Strains, Phase IV (KMG-IV): sequencing the most valuable type-strain genomes for metagenomic binning, comparative biology and taxonomic classification.</title>
        <authorList>
            <person name="Goeker M."/>
        </authorList>
    </citation>
    <scope>NUCLEOTIDE SEQUENCE [LARGE SCALE GENOMIC DNA]</scope>
    <source>
        <strain evidence="3 4">DSM 26725</strain>
    </source>
</reference>
<dbReference type="Pfam" id="PF05226">
    <property type="entry name" value="CHASE2"/>
    <property type="match status" value="1"/>
</dbReference>
<dbReference type="PROSITE" id="PS50125">
    <property type="entry name" value="GUANYLATE_CYCLASE_2"/>
    <property type="match status" value="1"/>
</dbReference>
<dbReference type="Pfam" id="PF00211">
    <property type="entry name" value="Guanylate_cyc"/>
    <property type="match status" value="1"/>
</dbReference>
<organism evidence="3 4">
    <name type="scientific">Parasphingopyxis lamellibrachiae</name>
    <dbReference type="NCBI Taxonomy" id="680125"/>
    <lineage>
        <taxon>Bacteria</taxon>
        <taxon>Pseudomonadati</taxon>
        <taxon>Pseudomonadota</taxon>
        <taxon>Alphaproteobacteria</taxon>
        <taxon>Sphingomonadales</taxon>
        <taxon>Sphingomonadaceae</taxon>
        <taxon>Parasphingopyxis</taxon>
    </lineage>
</organism>
<dbReference type="CDD" id="cd07302">
    <property type="entry name" value="CHD"/>
    <property type="match status" value="1"/>
</dbReference>
<dbReference type="Gene3D" id="3.30.70.1230">
    <property type="entry name" value="Nucleotide cyclase"/>
    <property type="match status" value="1"/>
</dbReference>
<evidence type="ECO:0000259" key="2">
    <source>
        <dbReference type="PROSITE" id="PS50125"/>
    </source>
</evidence>
<dbReference type="AlphaFoldDB" id="A0A3D9FDB2"/>
<evidence type="ECO:0000256" key="1">
    <source>
        <dbReference type="SAM" id="Phobius"/>
    </source>
</evidence>
<keyword evidence="1" id="KW-0472">Membrane</keyword>
<keyword evidence="4" id="KW-1185">Reference proteome</keyword>
<keyword evidence="1" id="KW-0812">Transmembrane</keyword>